<evidence type="ECO:0000313" key="1">
    <source>
        <dbReference type="EMBL" id="CAA0831252.1"/>
    </source>
</evidence>
<accession>A0A9N7NC76</accession>
<comment type="caution">
    <text evidence="1">The sequence shown here is derived from an EMBL/GenBank/DDBJ whole genome shotgun (WGS) entry which is preliminary data.</text>
</comment>
<name>A0A9N7NC76_STRHE</name>
<reference evidence="1" key="1">
    <citation type="submission" date="2019-12" db="EMBL/GenBank/DDBJ databases">
        <authorList>
            <person name="Scholes J."/>
        </authorList>
    </citation>
    <scope>NUCLEOTIDE SEQUENCE</scope>
</reference>
<dbReference type="EMBL" id="CACSLK010027831">
    <property type="protein sequence ID" value="CAA0831252.1"/>
    <property type="molecule type" value="Genomic_DNA"/>
</dbReference>
<organism evidence="1 2">
    <name type="scientific">Striga hermonthica</name>
    <name type="common">Purple witchweed</name>
    <name type="synonym">Buchnera hermonthica</name>
    <dbReference type="NCBI Taxonomy" id="68872"/>
    <lineage>
        <taxon>Eukaryota</taxon>
        <taxon>Viridiplantae</taxon>
        <taxon>Streptophyta</taxon>
        <taxon>Embryophyta</taxon>
        <taxon>Tracheophyta</taxon>
        <taxon>Spermatophyta</taxon>
        <taxon>Magnoliopsida</taxon>
        <taxon>eudicotyledons</taxon>
        <taxon>Gunneridae</taxon>
        <taxon>Pentapetalae</taxon>
        <taxon>asterids</taxon>
        <taxon>lamiids</taxon>
        <taxon>Lamiales</taxon>
        <taxon>Orobanchaceae</taxon>
        <taxon>Buchnereae</taxon>
        <taxon>Striga</taxon>
    </lineage>
</organism>
<gene>
    <name evidence="1" type="ORF">SHERM_26632</name>
</gene>
<proteinExistence type="predicted"/>
<sequence>MAAQGAIKRKVYELKRADECSKRANLSSLPENDDFVDVAPQLKRSATLALEATGVAPIIGSDDGDALPSINTRSSPAIFVKVVSGLTDDQKQAVRDMGFGRLLELTITMTPAKMGHWLVENFNHMDRKLKLYGGEKIHVKEDDVYVVLGLPRGTIEITNKKKKTESELLKEWVRLYNVSKPANITAMRVLDMIQNCDRSDDWFKRNFVVLMVTCLFESTSNGMANLRIIHLLSDLSNVMNMNWCSYMIRCLVCTKKSWNDNRGRKNFTGPLLFLTEFVQEFASKTRILATIGVEILKLVENAPKDLLDDDNFLKMQGAAQKLLGVCNEDSKGTASQRATVATPTQYAQPQLTNDAFWNNPENLAAIDAIIEAVARRDHFIKMKMHDEGPSYSLGLGLTQDEDNVDEGRHNNADEPTIGGPSNVDVPPVDCGAAMNAVAGDTGVECVGDETGLTEKFVRDDGHAVALSIPEVVSLEWSEDFDDADAGVITMRLMETFKGRITKNWNQDMKKVDKGQLKLMRKRYCYVIACAPNNDAKDANLVAARKFQELYEGVKTPVVS</sequence>
<dbReference type="OrthoDB" id="1749738at2759"/>
<dbReference type="PANTHER" id="PTHR34835">
    <property type="entry name" value="OS07G0283600 PROTEIN-RELATED"/>
    <property type="match status" value="1"/>
</dbReference>
<dbReference type="PANTHER" id="PTHR34835:SF90">
    <property type="entry name" value="AMINOTRANSFERASE-LIKE PLANT MOBILE DOMAIN-CONTAINING PROTEIN"/>
    <property type="match status" value="1"/>
</dbReference>
<protein>
    <submittedName>
        <fullName evidence="1">Uncharacterized protein</fullName>
    </submittedName>
</protein>
<dbReference type="AlphaFoldDB" id="A0A9N7NC76"/>
<dbReference type="Proteomes" id="UP001153555">
    <property type="component" value="Unassembled WGS sequence"/>
</dbReference>
<evidence type="ECO:0000313" key="2">
    <source>
        <dbReference type="Proteomes" id="UP001153555"/>
    </source>
</evidence>
<keyword evidence="2" id="KW-1185">Reference proteome</keyword>